<dbReference type="OrthoDB" id="8068875at2759"/>
<protein>
    <recommendedName>
        <fullName evidence="1">Sulfotransferase domain-containing protein</fullName>
    </recommendedName>
</protein>
<dbReference type="InterPro" id="IPR027417">
    <property type="entry name" value="P-loop_NTPase"/>
</dbReference>
<organism evidence="2 3">
    <name type="scientific">Owenia fusiformis</name>
    <name type="common">Polychaete worm</name>
    <dbReference type="NCBI Taxonomy" id="6347"/>
    <lineage>
        <taxon>Eukaryota</taxon>
        <taxon>Metazoa</taxon>
        <taxon>Spiralia</taxon>
        <taxon>Lophotrochozoa</taxon>
        <taxon>Annelida</taxon>
        <taxon>Polychaeta</taxon>
        <taxon>Sedentaria</taxon>
        <taxon>Canalipalpata</taxon>
        <taxon>Sabellida</taxon>
        <taxon>Oweniida</taxon>
        <taxon>Oweniidae</taxon>
        <taxon>Owenia</taxon>
    </lineage>
</organism>
<comment type="caution">
    <text evidence="2">The sequence shown here is derived from an EMBL/GenBank/DDBJ whole genome shotgun (WGS) entry which is preliminary data.</text>
</comment>
<evidence type="ECO:0000259" key="1">
    <source>
        <dbReference type="Pfam" id="PF00685"/>
    </source>
</evidence>
<dbReference type="Gene3D" id="3.40.50.300">
    <property type="entry name" value="P-loop containing nucleotide triphosphate hydrolases"/>
    <property type="match status" value="1"/>
</dbReference>
<name>A0A8S4NMN1_OWEFU</name>
<dbReference type="InterPro" id="IPR000863">
    <property type="entry name" value="Sulfotransferase_dom"/>
</dbReference>
<dbReference type="EMBL" id="CAIIXF020000005">
    <property type="protein sequence ID" value="CAH1783110.1"/>
    <property type="molecule type" value="Genomic_DNA"/>
</dbReference>
<sequence>MMSYYRIWMKLKFSRLSMSTNVLIGMSILLFIYLKMELNTKSRVDSNINNLSSITHSTQSQFKESIQFTELREFFGLSYDEYSDVELKGLLEDHLRFDEAVAKTGNLFAIEPVTFLKHLQNPCWIGFLDESSLDGGQHGDCSLPLIKKNDKTVCETQLAIQKRLSSTWQSRIQQNKPWRLRCLPYFYIIGPPKCATTDLSWRLTRHPRIEDAGVKEYHYWSKARWDFNNTESVGRTKLLKPYVDSFDQVAERIRNFSTSQGINNVVAHDGTPHTIYHHHGPVGQSHLKLDVDYIQHIQKDKVKFITILRDPISRLYSDFFFWGNAGRFGPVKVKDHFHELCEKAINLYKDCLKQRPLKYCVYHQANNVGLGKQNMFRITLGIYHVIIQDWWKKVGKDNLLILKTELYSKDLQGSIDTILEFLALEKLNQFSTDVNRNILEQANRNVQNRKTKKELREMHTKTKTMLEEFYKDYNQELKNMLGSTYDWGY</sequence>
<proteinExistence type="predicted"/>
<gene>
    <name evidence="2" type="ORF">OFUS_LOCUS9477</name>
</gene>
<feature type="domain" description="Sulfotransferase" evidence="1">
    <location>
        <begin position="282"/>
        <end position="479"/>
    </location>
</feature>
<dbReference type="GO" id="GO:0019319">
    <property type="term" value="P:hexose biosynthetic process"/>
    <property type="evidence" value="ECO:0007669"/>
    <property type="project" value="TreeGrafter"/>
</dbReference>
<keyword evidence="3" id="KW-1185">Reference proteome</keyword>
<evidence type="ECO:0000313" key="3">
    <source>
        <dbReference type="Proteomes" id="UP000749559"/>
    </source>
</evidence>
<dbReference type="PANTHER" id="PTHR15723:SF0">
    <property type="entry name" value="CARBOHYDRATE SULFOTRANSFERASE 15"/>
    <property type="match status" value="1"/>
</dbReference>
<evidence type="ECO:0000313" key="2">
    <source>
        <dbReference type="EMBL" id="CAH1783110.1"/>
    </source>
</evidence>
<dbReference type="AlphaFoldDB" id="A0A8S4NMN1"/>
<dbReference type="Proteomes" id="UP000749559">
    <property type="component" value="Unassembled WGS sequence"/>
</dbReference>
<dbReference type="InterPro" id="IPR052654">
    <property type="entry name" value="CS_Sulfotransferase"/>
</dbReference>
<accession>A0A8S4NMN1</accession>
<dbReference type="GO" id="GO:0050659">
    <property type="term" value="F:N-acetylgalactosamine 4-sulfate 6-O-sulfotransferase activity"/>
    <property type="evidence" value="ECO:0007669"/>
    <property type="project" value="TreeGrafter"/>
</dbReference>
<dbReference type="SUPFAM" id="SSF52540">
    <property type="entry name" value="P-loop containing nucleoside triphosphate hydrolases"/>
    <property type="match status" value="1"/>
</dbReference>
<dbReference type="Pfam" id="PF00685">
    <property type="entry name" value="Sulfotransfer_1"/>
    <property type="match status" value="1"/>
</dbReference>
<reference evidence="2" key="1">
    <citation type="submission" date="2022-03" db="EMBL/GenBank/DDBJ databases">
        <authorList>
            <person name="Martin C."/>
        </authorList>
    </citation>
    <scope>NUCLEOTIDE SEQUENCE</scope>
</reference>
<dbReference type="PANTHER" id="PTHR15723">
    <property type="entry name" value="CARBOHYDRATE SULFOTRANSFERASE 15"/>
    <property type="match status" value="1"/>
</dbReference>